<proteinExistence type="predicted"/>
<name>L9L1P7_TUPCH</name>
<feature type="region of interest" description="Disordered" evidence="1">
    <location>
        <begin position="1"/>
        <end position="111"/>
    </location>
</feature>
<evidence type="ECO:0000256" key="1">
    <source>
        <dbReference type="SAM" id="MobiDB-lite"/>
    </source>
</evidence>
<feature type="region of interest" description="Disordered" evidence="1">
    <location>
        <begin position="126"/>
        <end position="183"/>
    </location>
</feature>
<dbReference type="EMBL" id="KB320563">
    <property type="protein sequence ID" value="ELW68674.1"/>
    <property type="molecule type" value="Genomic_DNA"/>
</dbReference>
<feature type="compositionally biased region" description="Low complexity" evidence="1">
    <location>
        <begin position="92"/>
        <end position="103"/>
    </location>
</feature>
<reference evidence="3" key="2">
    <citation type="journal article" date="2013" name="Nat. Commun.">
        <title>Genome of the Chinese tree shrew.</title>
        <authorList>
            <person name="Fan Y."/>
            <person name="Huang Z.Y."/>
            <person name="Cao C.C."/>
            <person name="Chen C.S."/>
            <person name="Chen Y.X."/>
            <person name="Fan D.D."/>
            <person name="He J."/>
            <person name="Hou H.L."/>
            <person name="Hu L."/>
            <person name="Hu X.T."/>
            <person name="Jiang X.T."/>
            <person name="Lai R."/>
            <person name="Lang Y.S."/>
            <person name="Liang B."/>
            <person name="Liao S.G."/>
            <person name="Mu D."/>
            <person name="Ma Y.Y."/>
            <person name="Niu Y.Y."/>
            <person name="Sun X.Q."/>
            <person name="Xia J.Q."/>
            <person name="Xiao J."/>
            <person name="Xiong Z.Q."/>
            <person name="Xu L."/>
            <person name="Yang L."/>
            <person name="Zhang Y."/>
            <person name="Zhao W."/>
            <person name="Zhao X.D."/>
            <person name="Zheng Y.T."/>
            <person name="Zhou J.M."/>
            <person name="Zhu Y.B."/>
            <person name="Zhang G.J."/>
            <person name="Wang J."/>
            <person name="Yao Y.G."/>
        </authorList>
    </citation>
    <scope>NUCLEOTIDE SEQUENCE [LARGE SCALE GENOMIC DNA]</scope>
</reference>
<feature type="compositionally biased region" description="Polar residues" evidence="1">
    <location>
        <begin position="38"/>
        <end position="56"/>
    </location>
</feature>
<dbReference type="InParanoid" id="L9L1P7"/>
<keyword evidence="3" id="KW-1185">Reference proteome</keyword>
<gene>
    <name evidence="2" type="ORF">TREES_T100008890</name>
</gene>
<evidence type="ECO:0000313" key="2">
    <source>
        <dbReference type="EMBL" id="ELW68674.1"/>
    </source>
</evidence>
<sequence>MHSLQLASIQAGRQPLSRRERVCLSGSHPPDFSKPPSLISSPTYPLQRTPNCSSPGRRQLEEEEEEWGKEGKGMPTLSIGQSGPGSGFSRPPCAGAVGTQAAAGPPPPAAATAAARAKSAVLTAAGLQQQQQAMGRPCTTAPGGRRASAGARVPTATSWRARAAQPASVETQTGTGGADWCSE</sequence>
<dbReference type="Proteomes" id="UP000011518">
    <property type="component" value="Unassembled WGS sequence"/>
</dbReference>
<feature type="compositionally biased region" description="Low complexity" evidence="1">
    <location>
        <begin position="143"/>
        <end position="152"/>
    </location>
</feature>
<dbReference type="AlphaFoldDB" id="L9L1P7"/>
<reference evidence="3" key="1">
    <citation type="submission" date="2012-07" db="EMBL/GenBank/DDBJ databases">
        <title>Genome of the Chinese tree shrew, a rising model animal genetically related to primates.</title>
        <authorList>
            <person name="Zhang G."/>
            <person name="Fan Y."/>
            <person name="Yao Y."/>
            <person name="Huang Z."/>
        </authorList>
    </citation>
    <scope>NUCLEOTIDE SEQUENCE [LARGE SCALE GENOMIC DNA]</scope>
</reference>
<evidence type="ECO:0000313" key="3">
    <source>
        <dbReference type="Proteomes" id="UP000011518"/>
    </source>
</evidence>
<organism evidence="2 3">
    <name type="scientific">Tupaia chinensis</name>
    <name type="common">Chinese tree shrew</name>
    <name type="synonym">Tupaia belangeri chinensis</name>
    <dbReference type="NCBI Taxonomy" id="246437"/>
    <lineage>
        <taxon>Eukaryota</taxon>
        <taxon>Metazoa</taxon>
        <taxon>Chordata</taxon>
        <taxon>Craniata</taxon>
        <taxon>Vertebrata</taxon>
        <taxon>Euteleostomi</taxon>
        <taxon>Mammalia</taxon>
        <taxon>Eutheria</taxon>
        <taxon>Euarchontoglires</taxon>
        <taxon>Scandentia</taxon>
        <taxon>Tupaiidae</taxon>
        <taxon>Tupaia</taxon>
    </lineage>
</organism>
<accession>L9L1P7</accession>
<protein>
    <submittedName>
        <fullName evidence="2">Uncharacterized protein</fullName>
    </submittedName>
</protein>